<reference evidence="3" key="1">
    <citation type="submission" date="2009-12" db="EMBL/GenBank/DDBJ databases">
        <title>Sequence of Clostridiales genomosp. BVAB3 str. UPII9-5.</title>
        <authorList>
            <person name="Madupu R."/>
            <person name="Durkin A.S."/>
            <person name="Torralba M."/>
            <person name="Methe B."/>
            <person name="Sutton G.G."/>
            <person name="Strausberg R.L."/>
            <person name="Nelson K.E."/>
        </authorList>
    </citation>
    <scope>NUCLEOTIDE SEQUENCE [LARGE SCALE GENOMIC DNA]</scope>
    <source>
        <strain evidence="3">W1219</strain>
    </source>
</reference>
<dbReference type="InterPro" id="IPR018337">
    <property type="entry name" value="Cell_wall/Cho-bd_repeat"/>
</dbReference>
<keyword evidence="1" id="KW-0677">Repeat</keyword>
<feature type="non-terminal residue" evidence="2">
    <location>
        <position position="63"/>
    </location>
</feature>
<comment type="caution">
    <text evidence="2">The sequence shown here is derived from an EMBL/GenBank/DDBJ whole genome shotgun (WGS) entry which is preliminary data.</text>
</comment>
<evidence type="ECO:0000313" key="3">
    <source>
        <dbReference type="Proteomes" id="UP000005017"/>
    </source>
</evidence>
<gene>
    <name evidence="2" type="ORF">HMPREF9013_0244</name>
</gene>
<name>D2MNL9_9FIRM</name>
<organism evidence="2 3">
    <name type="scientific">Bulleidia extructa W1219</name>
    <dbReference type="NCBI Taxonomy" id="679192"/>
    <lineage>
        <taxon>Bacteria</taxon>
        <taxon>Bacillati</taxon>
        <taxon>Bacillota</taxon>
        <taxon>Erysipelotrichia</taxon>
        <taxon>Erysipelotrichales</taxon>
        <taxon>Erysipelotrichaceae</taxon>
        <taxon>Bulleidia</taxon>
    </lineage>
</organism>
<dbReference type="EMBL" id="ADFR01000003">
    <property type="protein sequence ID" value="EFC06041.1"/>
    <property type="molecule type" value="Genomic_DNA"/>
</dbReference>
<evidence type="ECO:0000256" key="1">
    <source>
        <dbReference type="ARBA" id="ARBA00022737"/>
    </source>
</evidence>
<accession>D2MNL9</accession>
<keyword evidence="3" id="KW-1185">Reference proteome</keyword>
<dbReference type="AlphaFoldDB" id="D2MNL9"/>
<dbReference type="RefSeq" id="WP_006626990.1">
    <property type="nucleotide sequence ID" value="NZ_ADFR01000003.1"/>
</dbReference>
<dbReference type="Proteomes" id="UP000005017">
    <property type="component" value="Unassembled WGS sequence"/>
</dbReference>
<protein>
    <recommendedName>
        <fullName evidence="4">Cell wall-binding repeat protein</fullName>
    </recommendedName>
</protein>
<evidence type="ECO:0008006" key="4">
    <source>
        <dbReference type="Google" id="ProtNLM"/>
    </source>
</evidence>
<dbReference type="SUPFAM" id="SSF69360">
    <property type="entry name" value="Cell wall binding repeat"/>
    <property type="match status" value="1"/>
</dbReference>
<evidence type="ECO:0000313" key="2">
    <source>
        <dbReference type="EMBL" id="EFC06041.1"/>
    </source>
</evidence>
<dbReference type="Pfam" id="PF01473">
    <property type="entry name" value="Choline_bind_1"/>
    <property type="match status" value="2"/>
</dbReference>
<sequence length="63" mass="7522">MKKIQFLTIKFLLMTSLITVVNARTMISMNGKTYFFDENGHARTGWYEENQKRYWLNLDGRAE</sequence>
<proteinExistence type="predicted"/>
<dbReference type="Gene3D" id="2.10.270.10">
    <property type="entry name" value="Cholin Binding"/>
    <property type="match status" value="1"/>
</dbReference>
<dbReference type="STRING" id="679192.HMPREF9013_0244"/>